<reference evidence="2 3" key="1">
    <citation type="journal article" date="2024" name="BMC Genomics">
        <title>De novo assembly and annotation of Popillia japonica's genome with initial clues to its potential as an invasive pest.</title>
        <authorList>
            <person name="Cucini C."/>
            <person name="Boschi S."/>
            <person name="Funari R."/>
            <person name="Cardaioli E."/>
            <person name="Iannotti N."/>
            <person name="Marturano G."/>
            <person name="Paoli F."/>
            <person name="Bruttini M."/>
            <person name="Carapelli A."/>
            <person name="Frati F."/>
            <person name="Nardi F."/>
        </authorList>
    </citation>
    <scope>NUCLEOTIDE SEQUENCE [LARGE SCALE GENOMIC DNA]</scope>
    <source>
        <strain evidence="2">DMR45628</strain>
    </source>
</reference>
<evidence type="ECO:0000313" key="3">
    <source>
        <dbReference type="Proteomes" id="UP001458880"/>
    </source>
</evidence>
<sequence>MKNGAEEERKEYADKRREVKKLIKNTREKWIENEMVKIEDEGRNRNSKKFYQMINKRKINNEITVNNIKNKAGQVTENEEQTKTAWTEHFKELLTETSINETELVKTTENENNISIDDEEIGRPTKEEVLKIINSAAHAQMEVTGSFQMIKLTSSIAISCSKKNRRKTKICVTKIYINQAPDLMNISHCQKLLHQIAIQMNQSQIVPNSPTADHKSRPRYN</sequence>
<organism evidence="2 3">
    <name type="scientific">Popillia japonica</name>
    <name type="common">Japanese beetle</name>
    <dbReference type="NCBI Taxonomy" id="7064"/>
    <lineage>
        <taxon>Eukaryota</taxon>
        <taxon>Metazoa</taxon>
        <taxon>Ecdysozoa</taxon>
        <taxon>Arthropoda</taxon>
        <taxon>Hexapoda</taxon>
        <taxon>Insecta</taxon>
        <taxon>Pterygota</taxon>
        <taxon>Neoptera</taxon>
        <taxon>Endopterygota</taxon>
        <taxon>Coleoptera</taxon>
        <taxon>Polyphaga</taxon>
        <taxon>Scarabaeiformia</taxon>
        <taxon>Scarabaeidae</taxon>
        <taxon>Rutelinae</taxon>
        <taxon>Popillia</taxon>
    </lineage>
</organism>
<name>A0AAW1LXE9_POPJA</name>
<comment type="caution">
    <text evidence="2">The sequence shown here is derived from an EMBL/GenBank/DDBJ whole genome shotgun (WGS) entry which is preliminary data.</text>
</comment>
<gene>
    <name evidence="2" type="ORF">QE152_g9740</name>
</gene>
<feature type="coiled-coil region" evidence="1">
    <location>
        <begin position="2"/>
        <end position="29"/>
    </location>
</feature>
<keyword evidence="3" id="KW-1185">Reference proteome</keyword>
<dbReference type="AlphaFoldDB" id="A0AAW1LXE9"/>
<evidence type="ECO:0000313" key="2">
    <source>
        <dbReference type="EMBL" id="KAK9738573.1"/>
    </source>
</evidence>
<proteinExistence type="predicted"/>
<dbReference type="EMBL" id="JASPKY010000085">
    <property type="protein sequence ID" value="KAK9738573.1"/>
    <property type="molecule type" value="Genomic_DNA"/>
</dbReference>
<keyword evidence="1" id="KW-0175">Coiled coil</keyword>
<evidence type="ECO:0000256" key="1">
    <source>
        <dbReference type="SAM" id="Coils"/>
    </source>
</evidence>
<accession>A0AAW1LXE9</accession>
<dbReference type="Proteomes" id="UP001458880">
    <property type="component" value="Unassembled WGS sequence"/>
</dbReference>
<protein>
    <submittedName>
        <fullName evidence="2">Uncharacterized protein</fullName>
    </submittedName>
</protein>